<dbReference type="InterPro" id="IPR000232">
    <property type="entry name" value="HSF_DNA-bd"/>
</dbReference>
<evidence type="ECO:0000256" key="3">
    <source>
        <dbReference type="ARBA" id="ARBA00023015"/>
    </source>
</evidence>
<evidence type="ECO:0000313" key="10">
    <source>
        <dbReference type="Proteomes" id="UP000887581"/>
    </source>
</evidence>
<accession>A0A915Q1Y9</accession>
<evidence type="ECO:0000256" key="2">
    <source>
        <dbReference type="ARBA" id="ARBA00006403"/>
    </source>
</evidence>
<evidence type="ECO:0000256" key="6">
    <source>
        <dbReference type="ARBA" id="ARBA00023242"/>
    </source>
</evidence>
<dbReference type="SMART" id="SM00415">
    <property type="entry name" value="HSF"/>
    <property type="match status" value="1"/>
</dbReference>
<dbReference type="InterPro" id="IPR036388">
    <property type="entry name" value="WH-like_DNA-bd_sf"/>
</dbReference>
<name>A0A915Q1Y9_9BILA</name>
<evidence type="ECO:0000256" key="1">
    <source>
        <dbReference type="ARBA" id="ARBA00004123"/>
    </source>
</evidence>
<comment type="subcellular location">
    <subcellularLocation>
        <location evidence="1">Nucleus</location>
    </subcellularLocation>
</comment>
<dbReference type="GO" id="GO:0005634">
    <property type="term" value="C:nucleus"/>
    <property type="evidence" value="ECO:0007669"/>
    <property type="project" value="UniProtKB-SubCell"/>
</dbReference>
<dbReference type="Proteomes" id="UP000887581">
    <property type="component" value="Unplaced"/>
</dbReference>
<protein>
    <submittedName>
        <fullName evidence="11">HSF-type DNA-binding domain-containing protein</fullName>
    </submittedName>
</protein>
<dbReference type="GO" id="GO:0043565">
    <property type="term" value="F:sequence-specific DNA binding"/>
    <property type="evidence" value="ECO:0007669"/>
    <property type="project" value="InterPro"/>
</dbReference>
<dbReference type="SUPFAM" id="SSF46785">
    <property type="entry name" value="Winged helix' DNA-binding domain"/>
    <property type="match status" value="1"/>
</dbReference>
<dbReference type="WBParaSite" id="sdigi.contig77.g3770.t1">
    <property type="protein sequence ID" value="sdigi.contig77.g3770.t1"/>
    <property type="gene ID" value="sdigi.contig77.g3770"/>
</dbReference>
<evidence type="ECO:0000259" key="9">
    <source>
        <dbReference type="SMART" id="SM00415"/>
    </source>
</evidence>
<dbReference type="PANTHER" id="PTHR10015">
    <property type="entry name" value="HEAT SHOCK TRANSCRIPTION FACTOR"/>
    <property type="match status" value="1"/>
</dbReference>
<dbReference type="InterPro" id="IPR036390">
    <property type="entry name" value="WH_DNA-bd_sf"/>
</dbReference>
<evidence type="ECO:0000256" key="7">
    <source>
        <dbReference type="RuleBase" id="RU004020"/>
    </source>
</evidence>
<keyword evidence="10" id="KW-1185">Reference proteome</keyword>
<dbReference type="AlphaFoldDB" id="A0A915Q1Y9"/>
<dbReference type="FunFam" id="1.10.10.10:FF:000027">
    <property type="entry name" value="Heat shock transcription factor 1"/>
    <property type="match status" value="1"/>
</dbReference>
<keyword evidence="5" id="KW-0804">Transcription</keyword>
<sequence>MDRKEVRHDDIQPSTILIREHVPAESPSASLSSILSGSVLVRPPKLLTEVHRQECNEVPRQECPPVTTLPVHILQQYRDEEKVPMFLVKMWNILEDPEFQNIICWDKSGYSFHVLDPHLFCRVVLPQFFKHNNLNSLIRQLNMYGFRKMTPIEKSSLARSESDQDHLEFSHPNFIQHHPELLVNIKRKTPGNRNNENTSVAMAPKEISVLVDEIRQLREKQRTMENKMAHLVKENEAMWQQVSHLRNQHVKQQHVVNKLVQFLVALVQPSQKRLGKRQLLAIDEIGAKRARMAGTSTQPGQQPSNLAEIIDRLHREISDNANGHTKQNSDIFNPRCNQGPIIADVTDEPENGTIVGLATPAAVVPVLAASHLQPASANTSQVPTNPPMSLNPISLSPSLDRQISEELAEYLSGQEQAIDSCRDLLGNCWDTIMTDEVDDESVERQPLMLEGGDPMLALDEVPTTPDLLTPLSSPSRSNI</sequence>
<proteinExistence type="inferred from homology"/>
<evidence type="ECO:0000256" key="4">
    <source>
        <dbReference type="ARBA" id="ARBA00023125"/>
    </source>
</evidence>
<keyword evidence="6" id="KW-0539">Nucleus</keyword>
<dbReference type="PRINTS" id="PR00056">
    <property type="entry name" value="HSFDOMAIN"/>
</dbReference>
<comment type="similarity">
    <text evidence="2 7">Belongs to the HSF family.</text>
</comment>
<feature type="coiled-coil region" evidence="8">
    <location>
        <begin position="207"/>
        <end position="234"/>
    </location>
</feature>
<dbReference type="Gene3D" id="1.10.10.10">
    <property type="entry name" value="Winged helix-like DNA-binding domain superfamily/Winged helix DNA-binding domain"/>
    <property type="match status" value="1"/>
</dbReference>
<dbReference type="GO" id="GO:0003700">
    <property type="term" value="F:DNA-binding transcription factor activity"/>
    <property type="evidence" value="ECO:0007669"/>
    <property type="project" value="InterPro"/>
</dbReference>
<keyword evidence="4" id="KW-0238">DNA-binding</keyword>
<organism evidence="10 11">
    <name type="scientific">Setaria digitata</name>
    <dbReference type="NCBI Taxonomy" id="48799"/>
    <lineage>
        <taxon>Eukaryota</taxon>
        <taxon>Metazoa</taxon>
        <taxon>Ecdysozoa</taxon>
        <taxon>Nematoda</taxon>
        <taxon>Chromadorea</taxon>
        <taxon>Rhabditida</taxon>
        <taxon>Spirurina</taxon>
        <taxon>Spiruromorpha</taxon>
        <taxon>Filarioidea</taxon>
        <taxon>Setariidae</taxon>
        <taxon>Setaria</taxon>
    </lineage>
</organism>
<feature type="domain" description="HSF-type DNA-binding" evidence="9">
    <location>
        <begin position="82"/>
        <end position="188"/>
    </location>
</feature>
<dbReference type="Pfam" id="PF00447">
    <property type="entry name" value="HSF_DNA-bind"/>
    <property type="match status" value="1"/>
</dbReference>
<keyword evidence="3" id="KW-0805">Transcription regulation</keyword>
<evidence type="ECO:0000256" key="5">
    <source>
        <dbReference type="ARBA" id="ARBA00023163"/>
    </source>
</evidence>
<evidence type="ECO:0000313" key="11">
    <source>
        <dbReference type="WBParaSite" id="sdigi.contig77.g3770.t1"/>
    </source>
</evidence>
<dbReference type="PANTHER" id="PTHR10015:SF427">
    <property type="entry name" value="HEAT SHOCK FACTOR PROTEIN"/>
    <property type="match status" value="1"/>
</dbReference>
<evidence type="ECO:0000256" key="8">
    <source>
        <dbReference type="SAM" id="Coils"/>
    </source>
</evidence>
<keyword evidence="8" id="KW-0175">Coiled coil</keyword>
<reference evidence="11" key="1">
    <citation type="submission" date="2022-11" db="UniProtKB">
        <authorList>
            <consortium name="WormBaseParasite"/>
        </authorList>
    </citation>
    <scope>IDENTIFICATION</scope>
</reference>